<dbReference type="AlphaFoldDB" id="A0AAE0M3X2"/>
<reference evidence="2" key="1">
    <citation type="journal article" date="2023" name="Mol. Phylogenet. Evol.">
        <title>Genome-scale phylogeny and comparative genomics of the fungal order Sordariales.</title>
        <authorList>
            <person name="Hensen N."/>
            <person name="Bonometti L."/>
            <person name="Westerberg I."/>
            <person name="Brannstrom I.O."/>
            <person name="Guillou S."/>
            <person name="Cros-Aarteil S."/>
            <person name="Calhoun S."/>
            <person name="Haridas S."/>
            <person name="Kuo A."/>
            <person name="Mondo S."/>
            <person name="Pangilinan J."/>
            <person name="Riley R."/>
            <person name="LaButti K."/>
            <person name="Andreopoulos B."/>
            <person name="Lipzen A."/>
            <person name="Chen C."/>
            <person name="Yan M."/>
            <person name="Daum C."/>
            <person name="Ng V."/>
            <person name="Clum A."/>
            <person name="Steindorff A."/>
            <person name="Ohm R.A."/>
            <person name="Martin F."/>
            <person name="Silar P."/>
            <person name="Natvig D.O."/>
            <person name="Lalanne C."/>
            <person name="Gautier V."/>
            <person name="Ament-Velasquez S.L."/>
            <person name="Kruys A."/>
            <person name="Hutchinson M.I."/>
            <person name="Powell A.J."/>
            <person name="Barry K."/>
            <person name="Miller A.N."/>
            <person name="Grigoriev I.V."/>
            <person name="Debuchy R."/>
            <person name="Gladieux P."/>
            <person name="Hiltunen Thoren M."/>
            <person name="Johannesson H."/>
        </authorList>
    </citation>
    <scope>NUCLEOTIDE SEQUENCE</scope>
    <source>
        <strain evidence="2">CBS 118394</strain>
    </source>
</reference>
<sequence>MGQSRSTPQFSRRQQSQQRTPRADRCRQAHHLKNTNSRRRHERCGRLCSSIFTQTGIPGLPHLIQRARTPRASQPLPSFTAGVCFISHVAMVHQVLDDGRMTGLFGGRRGSRSLRGGPANAQSPLAAFLRHGLSETEDRQGSLRRSPQLETAVRR</sequence>
<comment type="caution">
    <text evidence="2">The sequence shown here is derived from an EMBL/GenBank/DDBJ whole genome shotgun (WGS) entry which is preliminary data.</text>
</comment>
<organism evidence="2 3">
    <name type="scientific">Apodospora peruviana</name>
    <dbReference type="NCBI Taxonomy" id="516989"/>
    <lineage>
        <taxon>Eukaryota</taxon>
        <taxon>Fungi</taxon>
        <taxon>Dikarya</taxon>
        <taxon>Ascomycota</taxon>
        <taxon>Pezizomycotina</taxon>
        <taxon>Sordariomycetes</taxon>
        <taxon>Sordariomycetidae</taxon>
        <taxon>Sordariales</taxon>
        <taxon>Lasiosphaeriaceae</taxon>
        <taxon>Apodospora</taxon>
    </lineage>
</organism>
<feature type="region of interest" description="Disordered" evidence="1">
    <location>
        <begin position="134"/>
        <end position="155"/>
    </location>
</feature>
<feature type="compositionally biased region" description="Low complexity" evidence="1">
    <location>
        <begin position="1"/>
        <end position="20"/>
    </location>
</feature>
<evidence type="ECO:0000256" key="1">
    <source>
        <dbReference type="SAM" id="MobiDB-lite"/>
    </source>
</evidence>
<evidence type="ECO:0000313" key="3">
    <source>
        <dbReference type="Proteomes" id="UP001283341"/>
    </source>
</evidence>
<feature type="region of interest" description="Disordered" evidence="1">
    <location>
        <begin position="1"/>
        <end position="40"/>
    </location>
</feature>
<accession>A0AAE0M3X2</accession>
<protein>
    <submittedName>
        <fullName evidence="2">Uncharacterized protein</fullName>
    </submittedName>
</protein>
<keyword evidence="3" id="KW-1185">Reference proteome</keyword>
<gene>
    <name evidence="2" type="ORF">B0H66DRAFT_557291</name>
</gene>
<name>A0AAE0M3X2_9PEZI</name>
<dbReference type="Proteomes" id="UP001283341">
    <property type="component" value="Unassembled WGS sequence"/>
</dbReference>
<proteinExistence type="predicted"/>
<feature type="compositionally biased region" description="Basic residues" evidence="1">
    <location>
        <begin position="28"/>
        <end position="40"/>
    </location>
</feature>
<evidence type="ECO:0000313" key="2">
    <source>
        <dbReference type="EMBL" id="KAK3318451.1"/>
    </source>
</evidence>
<reference evidence="2" key="2">
    <citation type="submission" date="2023-06" db="EMBL/GenBank/DDBJ databases">
        <authorList>
            <consortium name="Lawrence Berkeley National Laboratory"/>
            <person name="Haridas S."/>
            <person name="Hensen N."/>
            <person name="Bonometti L."/>
            <person name="Westerberg I."/>
            <person name="Brannstrom I.O."/>
            <person name="Guillou S."/>
            <person name="Cros-Aarteil S."/>
            <person name="Calhoun S."/>
            <person name="Kuo A."/>
            <person name="Mondo S."/>
            <person name="Pangilinan J."/>
            <person name="Riley R."/>
            <person name="Labutti K."/>
            <person name="Andreopoulos B."/>
            <person name="Lipzen A."/>
            <person name="Chen C."/>
            <person name="Yanf M."/>
            <person name="Daum C."/>
            <person name="Ng V."/>
            <person name="Clum A."/>
            <person name="Steindorff A."/>
            <person name="Ohm R."/>
            <person name="Martin F."/>
            <person name="Silar P."/>
            <person name="Natvig D."/>
            <person name="Lalanne C."/>
            <person name="Gautier V."/>
            <person name="Ament-Velasquez S.L."/>
            <person name="Kruys A."/>
            <person name="Hutchinson M.I."/>
            <person name="Powell A.J."/>
            <person name="Barry K."/>
            <person name="Miller A.N."/>
            <person name="Grigoriev I.V."/>
            <person name="Debuchy R."/>
            <person name="Gladieux P."/>
            <person name="Thoren M.H."/>
            <person name="Johannesson H."/>
        </authorList>
    </citation>
    <scope>NUCLEOTIDE SEQUENCE</scope>
    <source>
        <strain evidence="2">CBS 118394</strain>
    </source>
</reference>
<dbReference type="EMBL" id="JAUEDM010000004">
    <property type="protein sequence ID" value="KAK3318451.1"/>
    <property type="molecule type" value="Genomic_DNA"/>
</dbReference>